<organism evidence="1 2">
    <name type="scientific">Flavobacterium arcticum</name>
    <dbReference type="NCBI Taxonomy" id="1784713"/>
    <lineage>
        <taxon>Bacteria</taxon>
        <taxon>Pseudomonadati</taxon>
        <taxon>Bacteroidota</taxon>
        <taxon>Flavobacteriia</taxon>
        <taxon>Flavobacteriales</taxon>
        <taxon>Flavobacteriaceae</taxon>
        <taxon>Flavobacterium</taxon>
    </lineage>
</organism>
<keyword evidence="2" id="KW-1185">Reference proteome</keyword>
<sequence length="60" mass="6401">MAFSFVSSAFCAKTYFLNGLPAGVGVGPIPDAERGFSGEEQTFKKVSIKISVISFELPVK</sequence>
<reference evidence="1 2" key="1">
    <citation type="submission" date="2018-07" db="EMBL/GenBank/DDBJ databases">
        <title>Complete genome sequence of Flavobacterium arcticum type strain SM1502T.</title>
        <authorList>
            <person name="Li Y."/>
            <person name="Li D.-D."/>
        </authorList>
    </citation>
    <scope>NUCLEOTIDE SEQUENCE [LARGE SCALE GENOMIC DNA]</scope>
    <source>
        <strain evidence="1 2">SM1502</strain>
    </source>
</reference>
<dbReference type="KEGG" id="fat:DVK85_10035"/>
<evidence type="ECO:0000313" key="2">
    <source>
        <dbReference type="Proteomes" id="UP000253951"/>
    </source>
</evidence>
<protein>
    <submittedName>
        <fullName evidence="1">Uncharacterized protein</fullName>
    </submittedName>
</protein>
<dbReference type="AlphaFoldDB" id="A0A345HD94"/>
<dbReference type="Proteomes" id="UP000253951">
    <property type="component" value="Chromosome"/>
</dbReference>
<evidence type="ECO:0000313" key="1">
    <source>
        <dbReference type="EMBL" id="AXG74554.1"/>
    </source>
</evidence>
<accession>A0A345HD94</accession>
<proteinExistence type="predicted"/>
<name>A0A345HD94_9FLAO</name>
<gene>
    <name evidence="1" type="ORF">DVK85_10035</name>
</gene>
<dbReference type="EMBL" id="CP031188">
    <property type="protein sequence ID" value="AXG74554.1"/>
    <property type="molecule type" value="Genomic_DNA"/>
</dbReference>